<dbReference type="SUPFAM" id="SSF75011">
    <property type="entry name" value="3-carboxy-cis,cis-mucoante lactonizing enzyme"/>
    <property type="match status" value="1"/>
</dbReference>
<dbReference type="InterPro" id="IPR015943">
    <property type="entry name" value="WD40/YVTN_repeat-like_dom_sf"/>
</dbReference>
<evidence type="ECO:0000313" key="2">
    <source>
        <dbReference type="Proteomes" id="UP001301958"/>
    </source>
</evidence>
<accession>A0AAN7BU85</accession>
<comment type="caution">
    <text evidence="1">The sequence shown here is derived from an EMBL/GenBank/DDBJ whole genome shotgun (WGS) entry which is preliminary data.</text>
</comment>
<name>A0AAN7BU85_9PEZI</name>
<keyword evidence="2" id="KW-1185">Reference proteome</keyword>
<gene>
    <name evidence="1" type="ORF">QBC38DRAFT_412204</name>
</gene>
<protein>
    <recommendedName>
        <fullName evidence="3">3-carboxymuconate cyclase</fullName>
    </recommendedName>
</protein>
<dbReference type="Gene3D" id="2.130.10.10">
    <property type="entry name" value="YVTN repeat-like/Quinoprotein amine dehydrogenase"/>
    <property type="match status" value="1"/>
</dbReference>
<dbReference type="EMBL" id="MU865307">
    <property type="protein sequence ID" value="KAK4229557.1"/>
    <property type="molecule type" value="Genomic_DNA"/>
</dbReference>
<evidence type="ECO:0000313" key="1">
    <source>
        <dbReference type="EMBL" id="KAK4229557.1"/>
    </source>
</evidence>
<reference evidence="1" key="2">
    <citation type="submission" date="2023-05" db="EMBL/GenBank/DDBJ databases">
        <authorList>
            <consortium name="Lawrence Berkeley National Laboratory"/>
            <person name="Steindorff A."/>
            <person name="Hensen N."/>
            <person name="Bonometti L."/>
            <person name="Westerberg I."/>
            <person name="Brannstrom I.O."/>
            <person name="Guillou S."/>
            <person name="Cros-Aarteil S."/>
            <person name="Calhoun S."/>
            <person name="Haridas S."/>
            <person name="Kuo A."/>
            <person name="Mondo S."/>
            <person name="Pangilinan J."/>
            <person name="Riley R."/>
            <person name="Labutti K."/>
            <person name="Andreopoulos B."/>
            <person name="Lipzen A."/>
            <person name="Chen C."/>
            <person name="Yanf M."/>
            <person name="Daum C."/>
            <person name="Ng V."/>
            <person name="Clum A."/>
            <person name="Ohm R."/>
            <person name="Martin F."/>
            <person name="Silar P."/>
            <person name="Natvig D."/>
            <person name="Lalanne C."/>
            <person name="Gautier V."/>
            <person name="Ament-Velasquez S.L."/>
            <person name="Kruys A."/>
            <person name="Hutchinson M.I."/>
            <person name="Powell A.J."/>
            <person name="Barry K."/>
            <person name="Miller A.N."/>
            <person name="Grigoriev I.V."/>
            <person name="Debuchy R."/>
            <person name="Gladieux P."/>
            <person name="Thoren M.H."/>
            <person name="Johannesson H."/>
        </authorList>
    </citation>
    <scope>NUCLEOTIDE SEQUENCE</scope>
    <source>
        <strain evidence="1">CBS 990.96</strain>
    </source>
</reference>
<proteinExistence type="predicted"/>
<dbReference type="Proteomes" id="UP001301958">
    <property type="component" value="Unassembled WGS sequence"/>
</dbReference>
<dbReference type="AlphaFoldDB" id="A0AAN7BU85"/>
<sequence length="386" mass="40781">MLTDKKALYFLTNNEDSNSVACIEISSSGKITGNGAVHKTRGKGAKIITSSSSSSSESLFSQSSITVTDDHVFVVNPGSHTLSMLSIDPSNPINLKLVGQPIKLPGEFPTTVSVSKKHKLVCVGLTGAKAGISCSPYAPNTGLGAPTSWHEFKSLNQTTPPTGPYNTISQVTFSPDEKTLYATVKGDPRSSSKAGWLSSFPILSNSSSSYLSEKETRSTPQGTTQMSGYALLSPSKMLVTDPSLGGIGILSLLNQQLEASLKQKLQIPNQKSISHVSLSPGLKQAWISDSARNKLVSVSYSDSDDDVEEGPKMTTEEIDLEATGDSGFTDLKSGGDFLYALSPGDDKTDCGITVVNARDKKVIQRAGLSGVGASKESMGMAVWGKW</sequence>
<organism evidence="1 2">
    <name type="scientific">Podospora fimiseda</name>
    <dbReference type="NCBI Taxonomy" id="252190"/>
    <lineage>
        <taxon>Eukaryota</taxon>
        <taxon>Fungi</taxon>
        <taxon>Dikarya</taxon>
        <taxon>Ascomycota</taxon>
        <taxon>Pezizomycotina</taxon>
        <taxon>Sordariomycetes</taxon>
        <taxon>Sordariomycetidae</taxon>
        <taxon>Sordariales</taxon>
        <taxon>Podosporaceae</taxon>
        <taxon>Podospora</taxon>
    </lineage>
</organism>
<reference evidence="1" key="1">
    <citation type="journal article" date="2023" name="Mol. Phylogenet. Evol.">
        <title>Genome-scale phylogeny and comparative genomics of the fungal order Sordariales.</title>
        <authorList>
            <person name="Hensen N."/>
            <person name="Bonometti L."/>
            <person name="Westerberg I."/>
            <person name="Brannstrom I.O."/>
            <person name="Guillou S."/>
            <person name="Cros-Aarteil S."/>
            <person name="Calhoun S."/>
            <person name="Haridas S."/>
            <person name="Kuo A."/>
            <person name="Mondo S."/>
            <person name="Pangilinan J."/>
            <person name="Riley R."/>
            <person name="LaButti K."/>
            <person name="Andreopoulos B."/>
            <person name="Lipzen A."/>
            <person name="Chen C."/>
            <person name="Yan M."/>
            <person name="Daum C."/>
            <person name="Ng V."/>
            <person name="Clum A."/>
            <person name="Steindorff A."/>
            <person name="Ohm R.A."/>
            <person name="Martin F."/>
            <person name="Silar P."/>
            <person name="Natvig D.O."/>
            <person name="Lalanne C."/>
            <person name="Gautier V."/>
            <person name="Ament-Velasquez S.L."/>
            <person name="Kruys A."/>
            <person name="Hutchinson M.I."/>
            <person name="Powell A.J."/>
            <person name="Barry K."/>
            <person name="Miller A.N."/>
            <person name="Grigoriev I.V."/>
            <person name="Debuchy R."/>
            <person name="Gladieux P."/>
            <person name="Hiltunen Thoren M."/>
            <person name="Johannesson H."/>
        </authorList>
    </citation>
    <scope>NUCLEOTIDE SEQUENCE</scope>
    <source>
        <strain evidence="1">CBS 990.96</strain>
    </source>
</reference>
<evidence type="ECO:0008006" key="3">
    <source>
        <dbReference type="Google" id="ProtNLM"/>
    </source>
</evidence>